<dbReference type="InterPro" id="IPR007527">
    <property type="entry name" value="Znf_SWIM"/>
</dbReference>
<protein>
    <recommendedName>
        <fullName evidence="5">SWIM-type domain-containing protein</fullName>
    </recommendedName>
</protein>
<evidence type="ECO:0000313" key="6">
    <source>
        <dbReference type="EMBL" id="CAL1412382.1"/>
    </source>
</evidence>
<evidence type="ECO:0000256" key="3">
    <source>
        <dbReference type="ARBA" id="ARBA00022833"/>
    </source>
</evidence>
<dbReference type="Pfam" id="PF04434">
    <property type="entry name" value="SWIM"/>
    <property type="match status" value="1"/>
</dbReference>
<proteinExistence type="predicted"/>
<evidence type="ECO:0000256" key="1">
    <source>
        <dbReference type="ARBA" id="ARBA00022723"/>
    </source>
</evidence>
<keyword evidence="1" id="KW-0479">Metal-binding</keyword>
<evidence type="ECO:0000256" key="4">
    <source>
        <dbReference type="PROSITE-ProRule" id="PRU00325"/>
    </source>
</evidence>
<dbReference type="PROSITE" id="PS50966">
    <property type="entry name" value="ZF_SWIM"/>
    <property type="match status" value="1"/>
</dbReference>
<evidence type="ECO:0000256" key="2">
    <source>
        <dbReference type="ARBA" id="ARBA00022771"/>
    </source>
</evidence>
<reference evidence="6 7" key="1">
    <citation type="submission" date="2024-04" db="EMBL/GenBank/DDBJ databases">
        <authorList>
            <person name="Fracassetti M."/>
        </authorList>
    </citation>
    <scope>NUCLEOTIDE SEQUENCE [LARGE SCALE GENOMIC DNA]</scope>
</reference>
<dbReference type="GO" id="GO:0008270">
    <property type="term" value="F:zinc ion binding"/>
    <property type="evidence" value="ECO:0007669"/>
    <property type="project" value="UniProtKB-KW"/>
</dbReference>
<dbReference type="AlphaFoldDB" id="A0AAV2GPI5"/>
<dbReference type="EMBL" id="OZ034822">
    <property type="protein sequence ID" value="CAL1412382.1"/>
    <property type="molecule type" value="Genomic_DNA"/>
</dbReference>
<name>A0AAV2GPI5_9ROSI</name>
<keyword evidence="7" id="KW-1185">Reference proteome</keyword>
<gene>
    <name evidence="6" type="ORF">LTRI10_LOCUS51681</name>
</gene>
<dbReference type="InterPro" id="IPR006564">
    <property type="entry name" value="Znf_PMZ"/>
</dbReference>
<evidence type="ECO:0000313" key="7">
    <source>
        <dbReference type="Proteomes" id="UP001497516"/>
    </source>
</evidence>
<keyword evidence="3" id="KW-0862">Zinc</keyword>
<evidence type="ECO:0000259" key="5">
    <source>
        <dbReference type="PROSITE" id="PS50966"/>
    </source>
</evidence>
<keyword evidence="2 4" id="KW-0863">Zinc-finger</keyword>
<dbReference type="Proteomes" id="UP001497516">
    <property type="component" value="Chromosome 9"/>
</dbReference>
<organism evidence="6 7">
    <name type="scientific">Linum trigynum</name>
    <dbReference type="NCBI Taxonomy" id="586398"/>
    <lineage>
        <taxon>Eukaryota</taxon>
        <taxon>Viridiplantae</taxon>
        <taxon>Streptophyta</taxon>
        <taxon>Embryophyta</taxon>
        <taxon>Tracheophyta</taxon>
        <taxon>Spermatophyta</taxon>
        <taxon>Magnoliopsida</taxon>
        <taxon>eudicotyledons</taxon>
        <taxon>Gunneridae</taxon>
        <taxon>Pentapetalae</taxon>
        <taxon>rosids</taxon>
        <taxon>fabids</taxon>
        <taxon>Malpighiales</taxon>
        <taxon>Linaceae</taxon>
        <taxon>Linum</taxon>
    </lineage>
</organism>
<feature type="domain" description="SWIM-type" evidence="5">
    <location>
        <begin position="135"/>
        <end position="169"/>
    </location>
</feature>
<accession>A0AAV2GPI5</accession>
<dbReference type="SMART" id="SM00575">
    <property type="entry name" value="ZnF_PMZ"/>
    <property type="match status" value="1"/>
</dbReference>
<sequence length="206" mass="23817">MKTIRQTHRAGAIWAEGQELAMWTFHMDNGARWGIATTNHGESINNVYKDLRAMPIYVIVEMSYWKVNEWRVARLHLAIGREISGHPIAHDVFEQMQKNEEKSSKHKVVLFDRSEGIFAVETGVWGGGRRDHNRQTVTLHYESGECTCQKYQNKRIPCSHAMAVAKSLTMNRNTLVSPYYTEQAIRNSYDVALSPMQRRIQNTEEH</sequence>